<dbReference type="PRINTS" id="PR00509">
    <property type="entry name" value="PGMPMM"/>
</dbReference>
<evidence type="ECO:0000259" key="11">
    <source>
        <dbReference type="Pfam" id="PF02880"/>
    </source>
</evidence>
<dbReference type="InterPro" id="IPR016055">
    <property type="entry name" value="A-D-PHexomutase_a/b/a-I/II/III"/>
</dbReference>
<dbReference type="SUPFAM" id="SSF55957">
    <property type="entry name" value="Phosphoglucomutase, C-terminal domain"/>
    <property type="match status" value="1"/>
</dbReference>
<evidence type="ECO:0000256" key="1">
    <source>
        <dbReference type="ARBA" id="ARBA00001946"/>
    </source>
</evidence>
<reference evidence="12 13" key="1">
    <citation type="submission" date="2017-06" db="EMBL/GenBank/DDBJ databases">
        <authorList>
            <person name="Kim H.J."/>
            <person name="Triplett B.A."/>
        </authorList>
    </citation>
    <scope>NUCLEOTIDE SEQUENCE [LARGE SCALE GENOMIC DNA]</scope>
    <source>
        <strain evidence="12 13">DSM 8800</strain>
    </source>
</reference>
<dbReference type="InterPro" id="IPR005845">
    <property type="entry name" value="A-D-PHexomutase_a/b/a-II"/>
</dbReference>
<feature type="domain" description="Alpha-D-phosphohexomutase alpha/beta/alpha" evidence="9">
    <location>
        <begin position="2"/>
        <end position="141"/>
    </location>
</feature>
<dbReference type="InterPro" id="IPR005843">
    <property type="entry name" value="A-D-PHexomutase_C"/>
</dbReference>
<dbReference type="EMBL" id="FZNQ01000002">
    <property type="protein sequence ID" value="SNR32256.1"/>
    <property type="molecule type" value="Genomic_DNA"/>
</dbReference>
<dbReference type="InterPro" id="IPR036900">
    <property type="entry name" value="A-D-PHexomutase_C_sf"/>
</dbReference>
<dbReference type="InterPro" id="IPR005846">
    <property type="entry name" value="A-D-PHexomutase_a/b/a-III"/>
</dbReference>
<feature type="domain" description="Alpha-D-phosphohexomutase C-terminal" evidence="8">
    <location>
        <begin position="427"/>
        <end position="481"/>
    </location>
</feature>
<accession>A0A238VDD5</accession>
<dbReference type="GO" id="GO:0016868">
    <property type="term" value="F:intramolecular phosphotransferase activity"/>
    <property type="evidence" value="ECO:0007669"/>
    <property type="project" value="InterPro"/>
</dbReference>
<keyword evidence="3" id="KW-0597">Phosphoprotein</keyword>
<dbReference type="InterPro" id="IPR005844">
    <property type="entry name" value="A-D-PHexomutase_a/b/a-I"/>
</dbReference>
<dbReference type="InterPro" id="IPR005841">
    <property type="entry name" value="Alpha-D-phosphohexomutase_SF"/>
</dbReference>
<evidence type="ECO:0000256" key="3">
    <source>
        <dbReference type="ARBA" id="ARBA00022553"/>
    </source>
</evidence>
<dbReference type="InterPro" id="IPR016066">
    <property type="entry name" value="A-D-PHexomutase_CS"/>
</dbReference>
<dbReference type="PANTHER" id="PTHR43771:SF2">
    <property type="entry name" value="PHOSPHOMANNOMUTASE_PHOSPHOGLUCOMUTASE"/>
    <property type="match status" value="1"/>
</dbReference>
<dbReference type="OrthoDB" id="10363at2157"/>
<proteinExistence type="inferred from homology"/>
<evidence type="ECO:0000256" key="2">
    <source>
        <dbReference type="ARBA" id="ARBA00010231"/>
    </source>
</evidence>
<keyword evidence="6" id="KW-0413">Isomerase</keyword>
<dbReference type="Gene3D" id="3.30.310.50">
    <property type="entry name" value="Alpha-D-phosphohexomutase, C-terminal domain"/>
    <property type="match status" value="1"/>
</dbReference>
<evidence type="ECO:0000256" key="7">
    <source>
        <dbReference type="RuleBase" id="RU004326"/>
    </source>
</evidence>
<evidence type="ECO:0000259" key="9">
    <source>
        <dbReference type="Pfam" id="PF02878"/>
    </source>
</evidence>
<protein>
    <submittedName>
        <fullName evidence="12">Phosphomannomutase</fullName>
    </submittedName>
</protein>
<sequence length="488" mass="51580">MNLFGTAGIRGDVTERVTPELALAVGRAVATEIRAPERIVDGEDAGSRTTPAPEVVLARDGRVSGGALAAAMEAGLTAGGVEVRRAGRLPTPALAYASRGRYGVMLTASHNPPTDNGIKCFRDGREFSDELEAAIESRVEEGVSPASWDEWTEAHRIDPLADYRAAVREYATGFGANLDGLRIAVDCGNGMSAPATPTVLRELGAAVVTLNGNVDGYFPGRGSKPTPETLQDLRSFVSDANAGIDEPGRAGRDDDGFAFGIGHDGDADRIVIVDAAGEVVHEDTVLAILAEAYVRRSEAAEPVVVTTPNASGRIDERVRAAGGRVERVRLGALHEGIARVEQGSEDGGEGGRTVAFAAEPWKHIHVPFGGWIDGVCSAAVIARLVADEGLDALREPVTERPYRKLSVTCSDERKRPAMDALATSLPEAFPEASVDTDHGVRLEFPDAAWALVRPSGTEAYIRIYAESDAVDTLVEDVRAVVEDAIADE</sequence>
<evidence type="ECO:0000313" key="13">
    <source>
        <dbReference type="Proteomes" id="UP000198397"/>
    </source>
</evidence>
<feature type="domain" description="Alpha-D-phosphohexomutase alpha/beta/alpha" evidence="11">
    <location>
        <begin position="282"/>
        <end position="389"/>
    </location>
</feature>
<dbReference type="Pfam" id="PF02880">
    <property type="entry name" value="PGM_PMM_III"/>
    <property type="match status" value="1"/>
</dbReference>
<evidence type="ECO:0000313" key="12">
    <source>
        <dbReference type="EMBL" id="SNR32256.1"/>
    </source>
</evidence>
<keyword evidence="4 7" id="KW-0479">Metal-binding</keyword>
<comment type="cofactor">
    <cofactor evidence="1">
        <name>Mg(2+)</name>
        <dbReference type="ChEBI" id="CHEBI:18420"/>
    </cofactor>
</comment>
<organism evidence="12 13">
    <name type="scientific">Halorubrum vacuolatum</name>
    <name type="common">Natronobacterium vacuolatum</name>
    <dbReference type="NCBI Taxonomy" id="63740"/>
    <lineage>
        <taxon>Archaea</taxon>
        <taxon>Methanobacteriati</taxon>
        <taxon>Methanobacteriota</taxon>
        <taxon>Stenosarchaea group</taxon>
        <taxon>Halobacteria</taxon>
        <taxon>Halobacteriales</taxon>
        <taxon>Haloferacaceae</taxon>
        <taxon>Halorubrum</taxon>
    </lineage>
</organism>
<dbReference type="Pfam" id="PF00408">
    <property type="entry name" value="PGM_PMM_IV"/>
    <property type="match status" value="1"/>
</dbReference>
<dbReference type="AlphaFoldDB" id="A0A238VDD5"/>
<dbReference type="GO" id="GO:0000287">
    <property type="term" value="F:magnesium ion binding"/>
    <property type="evidence" value="ECO:0007669"/>
    <property type="project" value="InterPro"/>
</dbReference>
<dbReference type="PROSITE" id="PS00710">
    <property type="entry name" value="PGM_PMM"/>
    <property type="match status" value="1"/>
</dbReference>
<evidence type="ECO:0000256" key="4">
    <source>
        <dbReference type="ARBA" id="ARBA00022723"/>
    </source>
</evidence>
<keyword evidence="5 7" id="KW-0460">Magnesium</keyword>
<feature type="domain" description="Alpha-D-phosphohexomutase alpha/beta/alpha" evidence="10">
    <location>
        <begin position="162"/>
        <end position="277"/>
    </location>
</feature>
<evidence type="ECO:0000259" key="10">
    <source>
        <dbReference type="Pfam" id="PF02879"/>
    </source>
</evidence>
<gene>
    <name evidence="12" type="ORF">SAMN06264855_102289</name>
</gene>
<dbReference type="Gene3D" id="3.40.120.10">
    <property type="entry name" value="Alpha-D-Glucose-1,6-Bisphosphate, subunit A, domain 3"/>
    <property type="match status" value="3"/>
</dbReference>
<dbReference type="Pfam" id="PF02878">
    <property type="entry name" value="PGM_PMM_I"/>
    <property type="match status" value="1"/>
</dbReference>
<evidence type="ECO:0000256" key="6">
    <source>
        <dbReference type="ARBA" id="ARBA00023235"/>
    </source>
</evidence>
<dbReference type="PANTHER" id="PTHR43771">
    <property type="entry name" value="PHOSPHOMANNOMUTASE"/>
    <property type="match status" value="1"/>
</dbReference>
<dbReference type="Proteomes" id="UP000198397">
    <property type="component" value="Unassembled WGS sequence"/>
</dbReference>
<evidence type="ECO:0000259" key="8">
    <source>
        <dbReference type="Pfam" id="PF00408"/>
    </source>
</evidence>
<dbReference type="SUPFAM" id="SSF53738">
    <property type="entry name" value="Phosphoglucomutase, first 3 domains"/>
    <property type="match status" value="3"/>
</dbReference>
<keyword evidence="13" id="KW-1185">Reference proteome</keyword>
<evidence type="ECO:0000256" key="5">
    <source>
        <dbReference type="ARBA" id="ARBA00022842"/>
    </source>
</evidence>
<dbReference type="Pfam" id="PF02879">
    <property type="entry name" value="PGM_PMM_II"/>
    <property type="match status" value="1"/>
</dbReference>
<dbReference type="RefSeq" id="WP_089383734.1">
    <property type="nucleotide sequence ID" value="NZ_FZNQ01000002.1"/>
</dbReference>
<name>A0A238VDD5_HALVU</name>
<comment type="similarity">
    <text evidence="2 7">Belongs to the phosphohexose mutase family.</text>
</comment>
<dbReference type="GO" id="GO:0005975">
    <property type="term" value="P:carbohydrate metabolic process"/>
    <property type="evidence" value="ECO:0007669"/>
    <property type="project" value="InterPro"/>
</dbReference>